<keyword evidence="2" id="KW-1185">Reference proteome</keyword>
<sequence>MNEKEKALTPEEGDRLLDEALKGGHRQLIVPPDHALSLQATRQLKPCKDEAFSLHDDGTAWASGSGDGTGLE</sequence>
<name>A0ABU0W4F2_9GAMM</name>
<organism evidence="1 2">
    <name type="scientific">Natronospira bacteriovora</name>
    <dbReference type="NCBI Taxonomy" id="3069753"/>
    <lineage>
        <taxon>Bacteria</taxon>
        <taxon>Pseudomonadati</taxon>
        <taxon>Pseudomonadota</taxon>
        <taxon>Gammaproteobacteria</taxon>
        <taxon>Natronospirales</taxon>
        <taxon>Natronospiraceae</taxon>
        <taxon>Natronospira</taxon>
    </lineage>
</organism>
<evidence type="ECO:0000313" key="2">
    <source>
        <dbReference type="Proteomes" id="UP001239019"/>
    </source>
</evidence>
<dbReference type="EMBL" id="JAVDDT010000002">
    <property type="protein sequence ID" value="MDQ2068834.1"/>
    <property type="molecule type" value="Genomic_DNA"/>
</dbReference>
<protein>
    <submittedName>
        <fullName evidence="1">Uncharacterized protein</fullName>
    </submittedName>
</protein>
<reference evidence="1 2" key="1">
    <citation type="submission" date="2023-08" db="EMBL/GenBank/DDBJ databases">
        <title>Whole-genome sequencing of halo(alkali)philic microorganisms from hypersaline lakes.</title>
        <authorList>
            <person name="Sorokin D.Y."/>
            <person name="Abbas B."/>
            <person name="Merkel A.Y."/>
        </authorList>
    </citation>
    <scope>NUCLEOTIDE SEQUENCE [LARGE SCALE GENOMIC DNA]</scope>
    <source>
        <strain evidence="1 2">AB-CW4</strain>
    </source>
</reference>
<accession>A0ABU0W4F2</accession>
<gene>
    <name evidence="1" type="ORF">RBH19_02960</name>
</gene>
<comment type="caution">
    <text evidence="1">The sequence shown here is derived from an EMBL/GenBank/DDBJ whole genome shotgun (WGS) entry which is preliminary data.</text>
</comment>
<dbReference type="RefSeq" id="WP_306727333.1">
    <property type="nucleotide sequence ID" value="NZ_JAVDDT010000002.1"/>
</dbReference>
<dbReference type="Proteomes" id="UP001239019">
    <property type="component" value="Unassembled WGS sequence"/>
</dbReference>
<proteinExistence type="predicted"/>
<evidence type="ECO:0000313" key="1">
    <source>
        <dbReference type="EMBL" id="MDQ2068834.1"/>
    </source>
</evidence>